<evidence type="ECO:0000256" key="4">
    <source>
        <dbReference type="ARBA" id="ARBA00022475"/>
    </source>
</evidence>
<dbReference type="Pfam" id="PF02518">
    <property type="entry name" value="HATPase_c"/>
    <property type="match status" value="1"/>
</dbReference>
<protein>
    <recommendedName>
        <fullName evidence="3">histidine kinase</fullName>
        <ecNumber evidence="3">2.7.13.3</ecNumber>
    </recommendedName>
</protein>
<keyword evidence="9" id="KW-0418">Kinase</keyword>
<dbReference type="PROSITE" id="PS50885">
    <property type="entry name" value="HAMP"/>
    <property type="match status" value="1"/>
</dbReference>
<accession>A0ABX7VMV9</accession>
<evidence type="ECO:0000256" key="8">
    <source>
        <dbReference type="ARBA" id="ARBA00022741"/>
    </source>
</evidence>
<dbReference type="CDD" id="cd06225">
    <property type="entry name" value="HAMP"/>
    <property type="match status" value="1"/>
</dbReference>
<organism evidence="17 18">
    <name type="scientific">Sediminibacillus dalangtanensis</name>
    <dbReference type="NCBI Taxonomy" id="2729421"/>
    <lineage>
        <taxon>Bacteria</taxon>
        <taxon>Bacillati</taxon>
        <taxon>Bacillota</taxon>
        <taxon>Bacilli</taxon>
        <taxon>Bacillales</taxon>
        <taxon>Bacillaceae</taxon>
        <taxon>Sediminibacillus</taxon>
    </lineage>
</organism>
<dbReference type="InterPro" id="IPR036890">
    <property type="entry name" value="HATPase_C_sf"/>
</dbReference>
<comment type="subcellular location">
    <subcellularLocation>
        <location evidence="2">Cell membrane</location>
        <topology evidence="2">Multi-pass membrane protein</topology>
    </subcellularLocation>
</comment>
<evidence type="ECO:0000256" key="13">
    <source>
        <dbReference type="ARBA" id="ARBA00023136"/>
    </source>
</evidence>
<keyword evidence="13 14" id="KW-0472">Membrane</keyword>
<comment type="catalytic activity">
    <reaction evidence="1">
        <text>ATP + protein L-histidine = ADP + protein N-phospho-L-histidine.</text>
        <dbReference type="EC" id="2.7.13.3"/>
    </reaction>
</comment>
<keyword evidence="5" id="KW-0597">Phosphoprotein</keyword>
<evidence type="ECO:0000256" key="14">
    <source>
        <dbReference type="SAM" id="Phobius"/>
    </source>
</evidence>
<evidence type="ECO:0000313" key="17">
    <source>
        <dbReference type="EMBL" id="QTM98164.1"/>
    </source>
</evidence>
<evidence type="ECO:0000256" key="10">
    <source>
        <dbReference type="ARBA" id="ARBA00022840"/>
    </source>
</evidence>
<dbReference type="SMART" id="SM00388">
    <property type="entry name" value="HisKA"/>
    <property type="match status" value="1"/>
</dbReference>
<evidence type="ECO:0000256" key="7">
    <source>
        <dbReference type="ARBA" id="ARBA00022692"/>
    </source>
</evidence>
<dbReference type="EMBL" id="CP046956">
    <property type="protein sequence ID" value="QTM98164.1"/>
    <property type="molecule type" value="Genomic_DNA"/>
</dbReference>
<keyword evidence="6" id="KW-0808">Transferase</keyword>
<dbReference type="InterPro" id="IPR003594">
    <property type="entry name" value="HATPase_dom"/>
</dbReference>
<evidence type="ECO:0000259" key="15">
    <source>
        <dbReference type="PROSITE" id="PS50109"/>
    </source>
</evidence>
<dbReference type="InterPro" id="IPR005467">
    <property type="entry name" value="His_kinase_dom"/>
</dbReference>
<evidence type="ECO:0000256" key="2">
    <source>
        <dbReference type="ARBA" id="ARBA00004651"/>
    </source>
</evidence>
<dbReference type="CDD" id="cd00075">
    <property type="entry name" value="HATPase"/>
    <property type="match status" value="1"/>
</dbReference>
<evidence type="ECO:0000256" key="12">
    <source>
        <dbReference type="ARBA" id="ARBA00023012"/>
    </source>
</evidence>
<dbReference type="Pfam" id="PF00672">
    <property type="entry name" value="HAMP"/>
    <property type="match status" value="1"/>
</dbReference>
<dbReference type="Gene3D" id="6.10.340.10">
    <property type="match status" value="1"/>
</dbReference>
<dbReference type="PANTHER" id="PTHR45528:SF1">
    <property type="entry name" value="SENSOR HISTIDINE KINASE CPXA"/>
    <property type="match status" value="1"/>
</dbReference>
<name>A0ABX7VMV9_9BACI</name>
<dbReference type="SMART" id="SM00387">
    <property type="entry name" value="HATPase_c"/>
    <property type="match status" value="1"/>
</dbReference>
<dbReference type="Gene3D" id="1.10.287.130">
    <property type="match status" value="1"/>
</dbReference>
<keyword evidence="11 14" id="KW-1133">Transmembrane helix</keyword>
<dbReference type="InterPro" id="IPR004358">
    <property type="entry name" value="Sig_transdc_His_kin-like_C"/>
</dbReference>
<evidence type="ECO:0000256" key="6">
    <source>
        <dbReference type="ARBA" id="ARBA00022679"/>
    </source>
</evidence>
<dbReference type="SUPFAM" id="SSF47384">
    <property type="entry name" value="Homodimeric domain of signal transducing histidine kinase"/>
    <property type="match status" value="1"/>
</dbReference>
<feature type="transmembrane region" description="Helical" evidence="14">
    <location>
        <begin position="18"/>
        <end position="37"/>
    </location>
</feature>
<sequence length="479" mass="54349">MFKKNKKVSLQRYWTTRYLITLVVGLAVITVLSAMWIRHTTLENRLNMMEFMAEETTNRIENMTDETLPPEFEIHRLLTDRGRFMNGESNPIIYVTDLEGTIISSNLPPQSNGQEIHSSILEKEDTIQTITSENEEQAELYVVKKPIETEDATLGWVLYVESKAELTKVRQEYGQLMIVIGSLLILGWIAIYFITGRLSKPIKEVAAAAKQIEEGNYDVRFSTDAKEEEVHELITSFQQMSQKLEHLEALRTELLAGVSHELKTPVTSISGLLQAIDEGVVDKEEAKEFLQLSIRESEKMKKMVEDLLAFNKFAANAVPVSMDTYLINELMMDTLDVWKKTNMQEGVQMDVSLLKDDRTVEVDPLRIQQIMTNLLNNASQAIGDKGRITVKLHTTQDKVMIDVNDTGEGIPEQEQSYIFERFYRGENKKYKVGGLGLGLPFSKMIANVLDGELMLVESSHSGTTFRVELPLSEQAPAEE</sequence>
<feature type="domain" description="Histidine kinase" evidence="15">
    <location>
        <begin position="257"/>
        <end position="473"/>
    </location>
</feature>
<dbReference type="PRINTS" id="PR00344">
    <property type="entry name" value="BCTRLSENSOR"/>
</dbReference>
<keyword evidence="18" id="KW-1185">Reference proteome</keyword>
<evidence type="ECO:0000313" key="18">
    <source>
        <dbReference type="Proteomes" id="UP000665043"/>
    </source>
</evidence>
<gene>
    <name evidence="17" type="ORF">ERJ70_01855</name>
</gene>
<dbReference type="Pfam" id="PF00512">
    <property type="entry name" value="HisKA"/>
    <property type="match status" value="1"/>
</dbReference>
<dbReference type="CDD" id="cd00082">
    <property type="entry name" value="HisKA"/>
    <property type="match status" value="1"/>
</dbReference>
<dbReference type="PANTHER" id="PTHR45528">
    <property type="entry name" value="SENSOR HISTIDINE KINASE CPXA"/>
    <property type="match status" value="1"/>
</dbReference>
<dbReference type="InterPro" id="IPR003661">
    <property type="entry name" value="HisK_dim/P_dom"/>
</dbReference>
<keyword evidence="12" id="KW-0902">Two-component regulatory system</keyword>
<feature type="domain" description="HAMP" evidence="16">
    <location>
        <begin position="196"/>
        <end position="249"/>
    </location>
</feature>
<keyword evidence="10" id="KW-0067">ATP-binding</keyword>
<dbReference type="EC" id="2.7.13.3" evidence="3"/>
<evidence type="ECO:0000256" key="5">
    <source>
        <dbReference type="ARBA" id="ARBA00022553"/>
    </source>
</evidence>
<feature type="transmembrane region" description="Helical" evidence="14">
    <location>
        <begin position="173"/>
        <end position="194"/>
    </location>
</feature>
<evidence type="ECO:0000256" key="1">
    <source>
        <dbReference type="ARBA" id="ARBA00000085"/>
    </source>
</evidence>
<proteinExistence type="predicted"/>
<dbReference type="InterPro" id="IPR050398">
    <property type="entry name" value="HssS/ArlS-like"/>
</dbReference>
<evidence type="ECO:0000256" key="11">
    <source>
        <dbReference type="ARBA" id="ARBA00022989"/>
    </source>
</evidence>
<keyword evidence="8" id="KW-0547">Nucleotide-binding</keyword>
<dbReference type="InterPro" id="IPR003660">
    <property type="entry name" value="HAMP_dom"/>
</dbReference>
<evidence type="ECO:0000259" key="16">
    <source>
        <dbReference type="PROSITE" id="PS50885"/>
    </source>
</evidence>
<dbReference type="SUPFAM" id="SSF55874">
    <property type="entry name" value="ATPase domain of HSP90 chaperone/DNA topoisomerase II/histidine kinase"/>
    <property type="match status" value="1"/>
</dbReference>
<dbReference type="InterPro" id="IPR036097">
    <property type="entry name" value="HisK_dim/P_sf"/>
</dbReference>
<dbReference type="Proteomes" id="UP000665043">
    <property type="component" value="Chromosome"/>
</dbReference>
<dbReference type="SUPFAM" id="SSF158472">
    <property type="entry name" value="HAMP domain-like"/>
    <property type="match status" value="1"/>
</dbReference>
<dbReference type="SMART" id="SM00304">
    <property type="entry name" value="HAMP"/>
    <property type="match status" value="1"/>
</dbReference>
<reference evidence="17 18" key="1">
    <citation type="submission" date="2019-12" db="EMBL/GenBank/DDBJ databases">
        <title>The whole genome sequencing of a strain isolated from a Mars analog, Dalangtan Playa.</title>
        <authorList>
            <person name="Huang T."/>
        </authorList>
    </citation>
    <scope>NUCLEOTIDE SEQUENCE [LARGE SCALE GENOMIC DNA]</scope>
    <source>
        <strain evidence="17 18">DP4-553-S</strain>
    </source>
</reference>
<evidence type="ECO:0000256" key="3">
    <source>
        <dbReference type="ARBA" id="ARBA00012438"/>
    </source>
</evidence>
<dbReference type="Gene3D" id="3.30.565.10">
    <property type="entry name" value="Histidine kinase-like ATPase, C-terminal domain"/>
    <property type="match status" value="1"/>
</dbReference>
<evidence type="ECO:0000256" key="9">
    <source>
        <dbReference type="ARBA" id="ARBA00022777"/>
    </source>
</evidence>
<dbReference type="PROSITE" id="PS50109">
    <property type="entry name" value="HIS_KIN"/>
    <property type="match status" value="1"/>
</dbReference>
<keyword evidence="7 14" id="KW-0812">Transmembrane</keyword>
<keyword evidence="4" id="KW-1003">Cell membrane</keyword>
<dbReference type="RefSeq" id="WP_209366751.1">
    <property type="nucleotide sequence ID" value="NZ_CP046956.1"/>
</dbReference>